<gene>
    <name evidence="2" type="ORF">PC113_g8703</name>
</gene>
<name>A0A8T0ZBT2_9STRA</name>
<dbReference type="Proteomes" id="UP000735874">
    <property type="component" value="Unassembled WGS sequence"/>
</dbReference>
<evidence type="ECO:0000313" key="3">
    <source>
        <dbReference type="Proteomes" id="UP000735874"/>
    </source>
</evidence>
<feature type="compositionally biased region" description="Polar residues" evidence="1">
    <location>
        <begin position="86"/>
        <end position="96"/>
    </location>
</feature>
<proteinExistence type="predicted"/>
<evidence type="ECO:0000256" key="1">
    <source>
        <dbReference type="SAM" id="MobiDB-lite"/>
    </source>
</evidence>
<reference evidence="2" key="1">
    <citation type="submission" date="2018-10" db="EMBL/GenBank/DDBJ databases">
        <title>Effector identification in a new, highly contiguous assembly of the strawberry crown rot pathogen Phytophthora cactorum.</title>
        <authorList>
            <person name="Armitage A.D."/>
            <person name="Nellist C.F."/>
            <person name="Bates H."/>
            <person name="Vickerstaff R.J."/>
            <person name="Harrison R.J."/>
        </authorList>
    </citation>
    <scope>NUCLEOTIDE SEQUENCE</scope>
    <source>
        <strain evidence="2">15-7</strain>
    </source>
</reference>
<organism evidence="2 3">
    <name type="scientific">Phytophthora cactorum</name>
    <dbReference type="NCBI Taxonomy" id="29920"/>
    <lineage>
        <taxon>Eukaryota</taxon>
        <taxon>Sar</taxon>
        <taxon>Stramenopiles</taxon>
        <taxon>Oomycota</taxon>
        <taxon>Peronosporomycetes</taxon>
        <taxon>Peronosporales</taxon>
        <taxon>Peronosporaceae</taxon>
        <taxon>Phytophthora</taxon>
    </lineage>
</organism>
<dbReference type="AlphaFoldDB" id="A0A8T0ZBT2"/>
<sequence>MVSVNAGSIGIEVIADVAEAVINHKADPVDSLSGAILILPLPSRQCESKRQPAYPRFAPSQDQQGAPPKNPKKDQQGASKKAAQPKRSSVNAQSSDPAPAEPMSYFYFELTDRTQDEVLDDLEMIYRTAAKEGVSVYELAHPWEGSFLNAPYKSQQMLSQRRKDKLLVDIACILFTSLWIEAWGYCNFSQRFEESKSGRQLMWMGDQPGRNSADAKTYTRPTIENLYGLFCRNRTEYYRKIKNALKPFRLDDGGFDSITSMLEHTGALDPNNSKTEHQLTERALDRVLYDIISQRSNKPHWVGTGRSVGCSS</sequence>
<evidence type="ECO:0000313" key="2">
    <source>
        <dbReference type="EMBL" id="KAG2859676.1"/>
    </source>
</evidence>
<dbReference type="EMBL" id="RCMG01000208">
    <property type="protein sequence ID" value="KAG2859676.1"/>
    <property type="molecule type" value="Genomic_DNA"/>
</dbReference>
<protein>
    <submittedName>
        <fullName evidence="2">Uncharacterized protein</fullName>
    </submittedName>
</protein>
<accession>A0A8T0ZBT2</accession>
<dbReference type="VEuPathDB" id="FungiDB:PC110_g8560"/>
<dbReference type="VEuPathDB" id="FungiDB:PC110_g8561"/>
<feature type="region of interest" description="Disordered" evidence="1">
    <location>
        <begin position="48"/>
        <end position="98"/>
    </location>
</feature>
<comment type="caution">
    <text evidence="2">The sequence shown here is derived from an EMBL/GenBank/DDBJ whole genome shotgun (WGS) entry which is preliminary data.</text>
</comment>